<dbReference type="PANTHER" id="PTHR43201:SF8">
    <property type="entry name" value="ACYL-COA SYNTHETASE FAMILY MEMBER 3"/>
    <property type="match status" value="1"/>
</dbReference>
<dbReference type="Pfam" id="PF00501">
    <property type="entry name" value="AMP-binding"/>
    <property type="match status" value="1"/>
</dbReference>
<dbReference type="RefSeq" id="WP_369790335.1">
    <property type="nucleotide sequence ID" value="NZ_CP165628.1"/>
</dbReference>
<dbReference type="AlphaFoldDB" id="A0AB39VVV9"/>
<dbReference type="GO" id="GO:0006631">
    <property type="term" value="P:fatty acid metabolic process"/>
    <property type="evidence" value="ECO:0007669"/>
    <property type="project" value="TreeGrafter"/>
</dbReference>
<evidence type="ECO:0000256" key="1">
    <source>
        <dbReference type="ARBA" id="ARBA00006432"/>
    </source>
</evidence>
<dbReference type="Gene3D" id="3.40.50.12780">
    <property type="entry name" value="N-terminal domain of ligase-like"/>
    <property type="match status" value="1"/>
</dbReference>
<dbReference type="GO" id="GO:0031956">
    <property type="term" value="F:medium-chain fatty acid-CoA ligase activity"/>
    <property type="evidence" value="ECO:0007669"/>
    <property type="project" value="TreeGrafter"/>
</dbReference>
<evidence type="ECO:0000259" key="2">
    <source>
        <dbReference type="Pfam" id="PF00501"/>
    </source>
</evidence>
<feature type="domain" description="AMP-dependent synthetase/ligase" evidence="2">
    <location>
        <begin position="29"/>
        <end position="327"/>
    </location>
</feature>
<evidence type="ECO:0000313" key="3">
    <source>
        <dbReference type="EMBL" id="XDU74099.1"/>
    </source>
</evidence>
<dbReference type="SUPFAM" id="SSF56801">
    <property type="entry name" value="Acetyl-CoA synthetase-like"/>
    <property type="match status" value="1"/>
</dbReference>
<organism evidence="3">
    <name type="scientific">Rouxiella sp. WC2420</name>
    <dbReference type="NCBI Taxonomy" id="3234145"/>
    <lineage>
        <taxon>Bacteria</taxon>
        <taxon>Pseudomonadati</taxon>
        <taxon>Pseudomonadota</taxon>
        <taxon>Gammaproteobacteria</taxon>
        <taxon>Enterobacterales</taxon>
        <taxon>Yersiniaceae</taxon>
        <taxon>Rouxiella</taxon>
    </lineage>
</organism>
<dbReference type="EMBL" id="CP165628">
    <property type="protein sequence ID" value="XDU74099.1"/>
    <property type="molecule type" value="Genomic_DNA"/>
</dbReference>
<name>A0AB39VVV9_9GAMM</name>
<gene>
    <name evidence="3" type="ORF">AB3G37_08530</name>
</gene>
<protein>
    <submittedName>
        <fullName evidence="3">AMP-binding protein</fullName>
    </submittedName>
</protein>
<comment type="similarity">
    <text evidence="1">Belongs to the ATP-dependent AMP-binding enzyme family.</text>
</comment>
<sequence length="495" mass="55859">MKHFYETLSDPDIAWQGEISFFEGGRLITRTGSDFQSEVILLSTWLDSLSLAEGTLIGIFSENTVSWLLWDLATMRCGLRLKAFNKKPQFSMLEDFLTEHSLALLIANDPLLIATGALDITVAENPVKIGDEVIIKRGECPFFNQDCLSLVYSSGTTGHDKGLIISKKGADFVIKRFIQDYQLSERDRHLIFLPLANFQQRLSVYGCLLSNASLCLCDYKSVFPAMQAFRPTFLIAPPVFYRTVVQVFKMRENKDVTLNALMGGNIRFCITGMAPIDRATVNHYEQGGVRLLEAYGTTETGMITWSTLDSYKPGSTGKPLDRAHLLINADGELSINRPWPLSQGYFDLPDGESTEIFLANGNIVTGDIVTEDEDGFFYIVGRTKEVIILDNGKKIHPSEIEDTFEINGIDCELVVFFYADKRAPAMLVSRNNMSESDFLQCQKKIEGVNLSLPQDYKVKYIYYCNEPIKSNPDFMTANMKMSRKKIEDFILHNIR</sequence>
<dbReference type="InterPro" id="IPR000873">
    <property type="entry name" value="AMP-dep_synth/lig_dom"/>
</dbReference>
<dbReference type="InterPro" id="IPR042099">
    <property type="entry name" value="ANL_N_sf"/>
</dbReference>
<dbReference type="PANTHER" id="PTHR43201">
    <property type="entry name" value="ACYL-COA SYNTHETASE"/>
    <property type="match status" value="1"/>
</dbReference>
<reference evidence="3" key="1">
    <citation type="submission" date="2024-07" db="EMBL/GenBank/DDBJ databases">
        <authorList>
            <person name="Biller S.J."/>
        </authorList>
    </citation>
    <scope>NUCLEOTIDE SEQUENCE</scope>
    <source>
        <strain evidence="3">WC2420</strain>
    </source>
</reference>
<proteinExistence type="inferred from homology"/>
<accession>A0AB39VVV9</accession>